<keyword evidence="3" id="KW-1185">Reference proteome</keyword>
<sequence length="47" mass="5134">MSITECSGIERIDIAAFRRRLSQNGEQLAGSGRASSTVPALRTRTIR</sequence>
<comment type="caution">
    <text evidence="2">The sequence shown here is derived from an EMBL/GenBank/DDBJ whole genome shotgun (WGS) entry which is preliminary data.</text>
</comment>
<evidence type="ECO:0000313" key="2">
    <source>
        <dbReference type="EMBL" id="MBO0133367.1"/>
    </source>
</evidence>
<evidence type="ECO:0000256" key="1">
    <source>
        <dbReference type="SAM" id="MobiDB-lite"/>
    </source>
</evidence>
<reference evidence="2 3" key="1">
    <citation type="submission" date="2021-03" db="EMBL/GenBank/DDBJ databases">
        <title>Whole genome sequence of Agrobacterium sp. strain Rnr.</title>
        <authorList>
            <person name="Mafakheri H."/>
            <person name="Taghavi S.M."/>
            <person name="Nemanja K."/>
            <person name="Osdaghi E."/>
        </authorList>
    </citation>
    <scope>NUCLEOTIDE SEQUENCE [LARGE SCALE GENOMIC DNA]</scope>
    <source>
        <strain evidence="2 3">Rnr</strain>
    </source>
</reference>
<feature type="region of interest" description="Disordered" evidence="1">
    <location>
        <begin position="25"/>
        <end position="47"/>
    </location>
</feature>
<name>A0ABS3EMY6_9HYPH</name>
<protein>
    <submittedName>
        <fullName evidence="2">Uncharacterized protein</fullName>
    </submittedName>
</protein>
<gene>
    <name evidence="2" type="ORF">JZX89_21710</name>
</gene>
<evidence type="ECO:0000313" key="3">
    <source>
        <dbReference type="Proteomes" id="UP000664699"/>
    </source>
</evidence>
<organism evidence="2 3">
    <name type="scientific">Agrobacterium burrii</name>
    <dbReference type="NCBI Taxonomy" id="2815339"/>
    <lineage>
        <taxon>Bacteria</taxon>
        <taxon>Pseudomonadati</taxon>
        <taxon>Pseudomonadota</taxon>
        <taxon>Alphaproteobacteria</taxon>
        <taxon>Hyphomicrobiales</taxon>
        <taxon>Rhizobiaceae</taxon>
        <taxon>Rhizobium/Agrobacterium group</taxon>
        <taxon>Agrobacterium</taxon>
        <taxon>Agrobacterium tumefaciens complex</taxon>
    </lineage>
</organism>
<dbReference type="Proteomes" id="UP000664699">
    <property type="component" value="Unassembled WGS sequence"/>
</dbReference>
<dbReference type="EMBL" id="JAFLNA010000013">
    <property type="protein sequence ID" value="MBO0133367.1"/>
    <property type="molecule type" value="Genomic_DNA"/>
</dbReference>
<proteinExistence type="predicted"/>
<dbReference type="RefSeq" id="WP_174033148.1">
    <property type="nucleotide sequence ID" value="NZ_JAFLNA010000013.1"/>
</dbReference>
<accession>A0ABS3EMY6</accession>